<name>A0A2W1LPN1_9BACL</name>
<dbReference type="Proteomes" id="UP000249522">
    <property type="component" value="Unassembled WGS sequence"/>
</dbReference>
<gene>
    <name evidence="1" type="ORF">DNH61_06350</name>
</gene>
<evidence type="ECO:0000313" key="2">
    <source>
        <dbReference type="Proteomes" id="UP000249522"/>
    </source>
</evidence>
<keyword evidence="2" id="KW-1185">Reference proteome</keyword>
<dbReference type="EMBL" id="QKRB01000036">
    <property type="protein sequence ID" value="PZD96815.1"/>
    <property type="molecule type" value="Genomic_DNA"/>
</dbReference>
<organism evidence="1 2">
    <name type="scientific">Paenibacillus sambharensis</name>
    <dbReference type="NCBI Taxonomy" id="1803190"/>
    <lineage>
        <taxon>Bacteria</taxon>
        <taxon>Bacillati</taxon>
        <taxon>Bacillota</taxon>
        <taxon>Bacilli</taxon>
        <taxon>Bacillales</taxon>
        <taxon>Paenibacillaceae</taxon>
        <taxon>Paenibacillus</taxon>
    </lineage>
</organism>
<comment type="caution">
    <text evidence="1">The sequence shown here is derived from an EMBL/GenBank/DDBJ whole genome shotgun (WGS) entry which is preliminary data.</text>
</comment>
<sequence>MGIGDQTQGKSLLLTLTEPSRMDWRFKDRFGLSEKTLDCRQLAVNEVLKWKGETEPLRVFLNAFDCTHSGLKLRRSAPELGAGWQLDMQQELDAERIRRKIIETFCREGYCLIYYQAYHASFLKYWHAHDVEHWSLVIGCDEGGITLADEAGAPDFFRGHIGFVPWAVIFDSWQLMSAGGIATVTGGSDRGDWDIEFLSLVRQSVNHMRGGGLACLHSFVQAVSGAPLDELIPSLEQLEFDIHYFRKLRELWQLAVQQSVVPGRFMQPEWVEELFYVCKCWSLIMGVVMKWKRQPERDYRLKLVDYLHQTWRNEQRLFESMASLPGL</sequence>
<evidence type="ECO:0000313" key="1">
    <source>
        <dbReference type="EMBL" id="PZD96815.1"/>
    </source>
</evidence>
<dbReference type="AlphaFoldDB" id="A0A2W1LPN1"/>
<protein>
    <recommendedName>
        <fullName evidence="3">Butirosin biosynthesis protein H N-terminal domain-containing protein</fullName>
    </recommendedName>
</protein>
<dbReference type="RefSeq" id="WP_111145826.1">
    <property type="nucleotide sequence ID" value="NZ_QKRB01000036.1"/>
</dbReference>
<evidence type="ECO:0008006" key="3">
    <source>
        <dbReference type="Google" id="ProtNLM"/>
    </source>
</evidence>
<dbReference type="OrthoDB" id="2524290at2"/>
<reference evidence="1 2" key="1">
    <citation type="submission" date="2018-06" db="EMBL/GenBank/DDBJ databases">
        <title>Paenibacillus imtechensis sp. nov.</title>
        <authorList>
            <person name="Pinnaka A.K."/>
            <person name="Singh H."/>
            <person name="Kaur M."/>
        </authorList>
    </citation>
    <scope>NUCLEOTIDE SEQUENCE [LARGE SCALE GENOMIC DNA]</scope>
    <source>
        <strain evidence="1 2">SMB1</strain>
    </source>
</reference>
<accession>A0A2W1LPN1</accession>
<proteinExistence type="predicted"/>